<dbReference type="Pfam" id="PF13561">
    <property type="entry name" value="adh_short_C2"/>
    <property type="match status" value="1"/>
</dbReference>
<dbReference type="Gene3D" id="3.40.50.720">
    <property type="entry name" value="NAD(P)-binding Rossmann-like Domain"/>
    <property type="match status" value="1"/>
</dbReference>
<sequence>MSSNPFSLVGHVALVTGGTRGIGLATVRGLARAGASIAVVARTAEATKQVTAEIEREFEVEALPVVADVGHEDEIAGIVESVTARFGRIDVLVNNAGASPPFGAMIDVTPKLFDKIMAVNVRAPLSLTREAVRAGLGHGGGSVINIVSAAGLKAEPFMGLYSAAKAAMISATKTLARELGPQGIRVNAVAPGVINTDFSKLIVETPELHKAVIGKTALGRVGEADEVAGSVVWLASAAASYTTGSIIVVDGGTVA</sequence>
<dbReference type="PRINTS" id="PR00081">
    <property type="entry name" value="GDHRDH"/>
</dbReference>
<dbReference type="CDD" id="cd05233">
    <property type="entry name" value="SDR_c"/>
    <property type="match status" value="1"/>
</dbReference>
<dbReference type="FunFam" id="3.40.50.720:FF:000084">
    <property type="entry name" value="Short-chain dehydrogenase reductase"/>
    <property type="match status" value="1"/>
</dbReference>
<dbReference type="PANTHER" id="PTHR43943">
    <property type="entry name" value="DEHYDROGENASE/REDUCTASE (SDR FAMILY) MEMBER 4"/>
    <property type="match status" value="1"/>
</dbReference>
<organism evidence="3 4">
    <name type="scientific">Lentzea tibetensis</name>
    <dbReference type="NCBI Taxonomy" id="2591470"/>
    <lineage>
        <taxon>Bacteria</taxon>
        <taxon>Bacillati</taxon>
        <taxon>Actinomycetota</taxon>
        <taxon>Actinomycetes</taxon>
        <taxon>Pseudonocardiales</taxon>
        <taxon>Pseudonocardiaceae</taxon>
        <taxon>Lentzea</taxon>
    </lineage>
</organism>
<accession>A0A563EX87</accession>
<evidence type="ECO:0000313" key="4">
    <source>
        <dbReference type="Proteomes" id="UP000316639"/>
    </source>
</evidence>
<protein>
    <submittedName>
        <fullName evidence="3">SDR family oxidoreductase</fullName>
    </submittedName>
</protein>
<dbReference type="InterPro" id="IPR036291">
    <property type="entry name" value="NAD(P)-bd_dom_sf"/>
</dbReference>
<evidence type="ECO:0000256" key="2">
    <source>
        <dbReference type="ARBA" id="ARBA00023002"/>
    </source>
</evidence>
<dbReference type="GO" id="GO:0016491">
    <property type="term" value="F:oxidoreductase activity"/>
    <property type="evidence" value="ECO:0007669"/>
    <property type="project" value="UniProtKB-KW"/>
</dbReference>
<keyword evidence="4" id="KW-1185">Reference proteome</keyword>
<comment type="caution">
    <text evidence="3">The sequence shown here is derived from an EMBL/GenBank/DDBJ whole genome shotgun (WGS) entry which is preliminary data.</text>
</comment>
<dbReference type="RefSeq" id="WP_146351068.1">
    <property type="nucleotide sequence ID" value="NZ_VOBR01000006.1"/>
</dbReference>
<dbReference type="OrthoDB" id="9792003at2"/>
<dbReference type="SUPFAM" id="SSF51735">
    <property type="entry name" value="NAD(P)-binding Rossmann-fold domains"/>
    <property type="match status" value="1"/>
</dbReference>
<comment type="similarity">
    <text evidence="1">Belongs to the short-chain dehydrogenases/reductases (SDR) family.</text>
</comment>
<dbReference type="PRINTS" id="PR00080">
    <property type="entry name" value="SDRFAMILY"/>
</dbReference>
<dbReference type="InterPro" id="IPR002347">
    <property type="entry name" value="SDR_fam"/>
</dbReference>
<evidence type="ECO:0000313" key="3">
    <source>
        <dbReference type="EMBL" id="TWP52273.1"/>
    </source>
</evidence>
<name>A0A563EX87_9PSEU</name>
<keyword evidence="2" id="KW-0560">Oxidoreductase</keyword>
<proteinExistence type="inferred from homology"/>
<dbReference type="PANTHER" id="PTHR43943:SF2">
    <property type="entry name" value="DEHYDROGENASE_REDUCTASE 4"/>
    <property type="match status" value="1"/>
</dbReference>
<dbReference type="EMBL" id="VOBR01000006">
    <property type="protein sequence ID" value="TWP52273.1"/>
    <property type="molecule type" value="Genomic_DNA"/>
</dbReference>
<gene>
    <name evidence="3" type="ORF">FKR81_11960</name>
</gene>
<dbReference type="AlphaFoldDB" id="A0A563EX87"/>
<reference evidence="3 4" key="1">
    <citation type="submission" date="2019-07" db="EMBL/GenBank/DDBJ databases">
        <title>Lentzea xizangensis sp. nov., isolated from Qinghai-Tibetan Plateau Soils.</title>
        <authorList>
            <person name="Huang J."/>
        </authorList>
    </citation>
    <scope>NUCLEOTIDE SEQUENCE [LARGE SCALE GENOMIC DNA]</scope>
    <source>
        <strain evidence="3 4">FXJ1.1311</strain>
    </source>
</reference>
<dbReference type="Proteomes" id="UP000316639">
    <property type="component" value="Unassembled WGS sequence"/>
</dbReference>
<dbReference type="NCBIfam" id="NF005559">
    <property type="entry name" value="PRK07231.1"/>
    <property type="match status" value="1"/>
</dbReference>
<evidence type="ECO:0000256" key="1">
    <source>
        <dbReference type="ARBA" id="ARBA00006484"/>
    </source>
</evidence>